<sequence>MESITVLFDDPIFLEQFTKTLLIIFVVCFVTTLIAGMTNKVVIYFNFKDLFISFMVTGIWFVAAFLVVIYSTEGQGENLNTMQTNILYITAGISILCAIFTIKQSAQHNRNISLGLLIGVFKIITGLLFILIALGYLFGKSSSESENSSG</sequence>
<feature type="transmembrane region" description="Helical" evidence="1">
    <location>
        <begin position="114"/>
        <end position="138"/>
    </location>
</feature>
<evidence type="ECO:0000256" key="1">
    <source>
        <dbReference type="SAM" id="Phobius"/>
    </source>
</evidence>
<proteinExistence type="predicted"/>
<organism evidence="2">
    <name type="scientific">marine metagenome</name>
    <dbReference type="NCBI Taxonomy" id="408172"/>
    <lineage>
        <taxon>unclassified sequences</taxon>
        <taxon>metagenomes</taxon>
        <taxon>ecological metagenomes</taxon>
    </lineage>
</organism>
<feature type="non-terminal residue" evidence="2">
    <location>
        <position position="150"/>
    </location>
</feature>
<name>A0A382V7L1_9ZZZZ</name>
<evidence type="ECO:0000313" key="2">
    <source>
        <dbReference type="EMBL" id="SVD42035.1"/>
    </source>
</evidence>
<dbReference type="EMBL" id="UINC01149513">
    <property type="protein sequence ID" value="SVD42035.1"/>
    <property type="molecule type" value="Genomic_DNA"/>
</dbReference>
<feature type="transmembrane region" description="Helical" evidence="1">
    <location>
        <begin position="82"/>
        <end position="102"/>
    </location>
</feature>
<protein>
    <submittedName>
        <fullName evidence="2">Uncharacterized protein</fullName>
    </submittedName>
</protein>
<gene>
    <name evidence="2" type="ORF">METZ01_LOCUS394889</name>
</gene>
<dbReference type="AlphaFoldDB" id="A0A382V7L1"/>
<keyword evidence="1" id="KW-0812">Transmembrane</keyword>
<reference evidence="2" key="1">
    <citation type="submission" date="2018-05" db="EMBL/GenBank/DDBJ databases">
        <authorList>
            <person name="Lanie J.A."/>
            <person name="Ng W.-L."/>
            <person name="Kazmierczak K.M."/>
            <person name="Andrzejewski T.M."/>
            <person name="Davidsen T.M."/>
            <person name="Wayne K.J."/>
            <person name="Tettelin H."/>
            <person name="Glass J.I."/>
            <person name="Rusch D."/>
            <person name="Podicherti R."/>
            <person name="Tsui H.-C.T."/>
            <person name="Winkler M.E."/>
        </authorList>
    </citation>
    <scope>NUCLEOTIDE SEQUENCE</scope>
</reference>
<feature type="transmembrane region" description="Helical" evidence="1">
    <location>
        <begin position="20"/>
        <end position="38"/>
    </location>
</feature>
<keyword evidence="1" id="KW-0472">Membrane</keyword>
<accession>A0A382V7L1</accession>
<feature type="transmembrane region" description="Helical" evidence="1">
    <location>
        <begin position="50"/>
        <end position="70"/>
    </location>
</feature>
<keyword evidence="1" id="KW-1133">Transmembrane helix</keyword>